<dbReference type="GO" id="GO:0055085">
    <property type="term" value="P:transmembrane transport"/>
    <property type="evidence" value="ECO:0007669"/>
    <property type="project" value="InterPro"/>
</dbReference>
<accession>A0A951PQ04</accession>
<protein>
    <submittedName>
        <fullName evidence="3">Phosphate/phosphite/phosphonate ABC transporter substrate-binding protein</fullName>
    </submittedName>
</protein>
<keyword evidence="2" id="KW-0732">Signal</keyword>
<dbReference type="GO" id="GO:0043190">
    <property type="term" value="C:ATP-binding cassette (ABC) transporter complex"/>
    <property type="evidence" value="ECO:0007669"/>
    <property type="project" value="InterPro"/>
</dbReference>
<organism evidence="3 4">
    <name type="scientific">Symplocastrum torsivum CPER-KK1</name>
    <dbReference type="NCBI Taxonomy" id="450513"/>
    <lineage>
        <taxon>Bacteria</taxon>
        <taxon>Bacillati</taxon>
        <taxon>Cyanobacteriota</taxon>
        <taxon>Cyanophyceae</taxon>
        <taxon>Oscillatoriophycideae</taxon>
        <taxon>Oscillatoriales</taxon>
        <taxon>Microcoleaceae</taxon>
        <taxon>Symplocastrum</taxon>
    </lineage>
</organism>
<dbReference type="PANTHER" id="PTHR35841:SF1">
    <property type="entry name" value="PHOSPHONATES-BINDING PERIPLASMIC PROTEIN"/>
    <property type="match status" value="1"/>
</dbReference>
<sequence>MSDFQKSSGKRWLKSLIFGVLTLIVVVACSSQPKVETSPTAASNSATQLTELKFGVGPYFPTPGENSKQFEPLFNELARGLNLPAKVTVTEDWVGISEALRSGTLDAAWLGPWGYVLSNHNEPSIKAIATVKYKDKPTYNSVLMARADAPFNTLDEAIAQSKEGNKLKLSLADVGSTSGWLIPQAEFKRRNLDPKTAFDYNEGASHAAQAIAVMSGQTDIASDYDRNLDVLASTGRIDKSKIKIIWQSEPLPNDPIAVRGGFPEDIKTKLQQALVNFSPEQAKKFLPENYTGFVTSDGSNYAPIQAAGKSVGKLK</sequence>
<dbReference type="NCBIfam" id="TIGR01098">
    <property type="entry name" value="3A0109s03R"/>
    <property type="match status" value="1"/>
</dbReference>
<dbReference type="Proteomes" id="UP000753908">
    <property type="component" value="Unassembled WGS sequence"/>
</dbReference>
<dbReference type="Pfam" id="PF12974">
    <property type="entry name" value="Phosphonate-bd"/>
    <property type="match status" value="1"/>
</dbReference>
<dbReference type="SUPFAM" id="SSF53850">
    <property type="entry name" value="Periplasmic binding protein-like II"/>
    <property type="match status" value="1"/>
</dbReference>
<comment type="similarity">
    <text evidence="1">Belongs to the phosphate/phosphite/phosphonate binding protein family.</text>
</comment>
<dbReference type="PANTHER" id="PTHR35841">
    <property type="entry name" value="PHOSPHONATES-BINDING PERIPLASMIC PROTEIN"/>
    <property type="match status" value="1"/>
</dbReference>
<evidence type="ECO:0000256" key="2">
    <source>
        <dbReference type="ARBA" id="ARBA00022729"/>
    </source>
</evidence>
<dbReference type="EMBL" id="JAHHIF010000027">
    <property type="protein sequence ID" value="MBW4546624.1"/>
    <property type="molecule type" value="Genomic_DNA"/>
</dbReference>
<dbReference type="Gene3D" id="3.40.190.10">
    <property type="entry name" value="Periplasmic binding protein-like II"/>
    <property type="match status" value="2"/>
</dbReference>
<dbReference type="CDD" id="cd01071">
    <property type="entry name" value="PBP2_PhnD_like"/>
    <property type="match status" value="1"/>
</dbReference>
<reference evidence="3" key="1">
    <citation type="submission" date="2021-05" db="EMBL/GenBank/DDBJ databases">
        <authorList>
            <person name="Pietrasiak N."/>
            <person name="Ward R."/>
            <person name="Stajich J.E."/>
            <person name="Kurbessoian T."/>
        </authorList>
    </citation>
    <scope>NUCLEOTIDE SEQUENCE</scope>
    <source>
        <strain evidence="3">CPER-KK1</strain>
    </source>
</reference>
<comment type="caution">
    <text evidence="3">The sequence shown here is derived from an EMBL/GenBank/DDBJ whole genome shotgun (WGS) entry which is preliminary data.</text>
</comment>
<dbReference type="InterPro" id="IPR005770">
    <property type="entry name" value="PhnD"/>
</dbReference>
<reference evidence="3" key="2">
    <citation type="journal article" date="2022" name="Microbiol. Resour. Announc.">
        <title>Metagenome Sequencing to Explore Phylogenomics of Terrestrial Cyanobacteria.</title>
        <authorList>
            <person name="Ward R.D."/>
            <person name="Stajich J.E."/>
            <person name="Johansen J.R."/>
            <person name="Huntemann M."/>
            <person name="Clum A."/>
            <person name="Foster B."/>
            <person name="Foster B."/>
            <person name="Roux S."/>
            <person name="Palaniappan K."/>
            <person name="Varghese N."/>
            <person name="Mukherjee S."/>
            <person name="Reddy T.B.K."/>
            <person name="Daum C."/>
            <person name="Copeland A."/>
            <person name="Chen I.A."/>
            <person name="Ivanova N.N."/>
            <person name="Kyrpides N.C."/>
            <person name="Shapiro N."/>
            <person name="Eloe-Fadrosh E.A."/>
            <person name="Pietrasiak N."/>
        </authorList>
    </citation>
    <scope>NUCLEOTIDE SEQUENCE</scope>
    <source>
        <strain evidence="3">CPER-KK1</strain>
    </source>
</reference>
<evidence type="ECO:0000313" key="3">
    <source>
        <dbReference type="EMBL" id="MBW4546624.1"/>
    </source>
</evidence>
<evidence type="ECO:0000256" key="1">
    <source>
        <dbReference type="ARBA" id="ARBA00007162"/>
    </source>
</evidence>
<evidence type="ECO:0000313" key="4">
    <source>
        <dbReference type="Proteomes" id="UP000753908"/>
    </source>
</evidence>
<gene>
    <name evidence="3" type="ORF">KME25_19585</name>
</gene>
<proteinExistence type="inferred from homology"/>
<dbReference type="PROSITE" id="PS51257">
    <property type="entry name" value="PROKAR_LIPOPROTEIN"/>
    <property type="match status" value="1"/>
</dbReference>
<dbReference type="AlphaFoldDB" id="A0A951PQ04"/>
<name>A0A951PQ04_9CYAN</name>